<dbReference type="EMBL" id="BSUZ01000001">
    <property type="protein sequence ID" value="GMA86025.1"/>
    <property type="molecule type" value="Genomic_DNA"/>
</dbReference>
<protein>
    <recommendedName>
        <fullName evidence="4">DivIVA domain-containing protein</fullName>
    </recommendedName>
</protein>
<reference evidence="3" key="1">
    <citation type="journal article" date="2019" name="Int. J. Syst. Evol. Microbiol.">
        <title>The Global Catalogue of Microorganisms (GCM) 10K type strain sequencing project: providing services to taxonomists for standard genome sequencing and annotation.</title>
        <authorList>
            <consortium name="The Broad Institute Genomics Platform"/>
            <consortium name="The Broad Institute Genome Sequencing Center for Infectious Disease"/>
            <person name="Wu L."/>
            <person name="Ma J."/>
        </authorList>
    </citation>
    <scope>NUCLEOTIDE SEQUENCE [LARGE SCALE GENOMIC DNA]</scope>
    <source>
        <strain evidence="3">NBRC 108730</strain>
    </source>
</reference>
<evidence type="ECO:0008006" key="4">
    <source>
        <dbReference type="Google" id="ProtNLM"/>
    </source>
</evidence>
<keyword evidence="3" id="KW-1185">Reference proteome</keyword>
<feature type="region of interest" description="Disordered" evidence="1">
    <location>
        <begin position="80"/>
        <end position="104"/>
    </location>
</feature>
<name>A0ABQ6JCX0_9ACTN</name>
<gene>
    <name evidence="2" type="ORF">GCM10025868_12750</name>
</gene>
<comment type="caution">
    <text evidence="2">The sequence shown here is derived from an EMBL/GenBank/DDBJ whole genome shotgun (WGS) entry which is preliminary data.</text>
</comment>
<accession>A0ABQ6JCX0</accession>
<evidence type="ECO:0000256" key="1">
    <source>
        <dbReference type="SAM" id="MobiDB-lite"/>
    </source>
</evidence>
<dbReference type="Gene3D" id="6.10.250.660">
    <property type="match status" value="1"/>
</dbReference>
<sequence length="104" mass="10782">MLAVVGVVAAVVLGAVRGGLDEPVGSLPPSGVPEGELHPADVADVRFSVGFRGYRMREVDEVLDRLGDELGRKDDEIARLRGEASGAGPRTEVASTGWTAPEGS</sequence>
<dbReference type="InterPro" id="IPR019933">
    <property type="entry name" value="DivIVA_domain"/>
</dbReference>
<organism evidence="2 3">
    <name type="scientific">Angustibacter aerolatus</name>
    <dbReference type="NCBI Taxonomy" id="1162965"/>
    <lineage>
        <taxon>Bacteria</taxon>
        <taxon>Bacillati</taxon>
        <taxon>Actinomycetota</taxon>
        <taxon>Actinomycetes</taxon>
        <taxon>Kineosporiales</taxon>
        <taxon>Kineosporiaceae</taxon>
    </lineage>
</organism>
<dbReference type="NCBIfam" id="TIGR03544">
    <property type="entry name" value="DivI1A_domain"/>
    <property type="match status" value="1"/>
</dbReference>
<proteinExistence type="predicted"/>
<evidence type="ECO:0000313" key="2">
    <source>
        <dbReference type="EMBL" id="GMA86025.1"/>
    </source>
</evidence>
<evidence type="ECO:0000313" key="3">
    <source>
        <dbReference type="Proteomes" id="UP001157017"/>
    </source>
</evidence>
<dbReference type="Proteomes" id="UP001157017">
    <property type="component" value="Unassembled WGS sequence"/>
</dbReference>